<feature type="transmembrane region" description="Helical" evidence="10">
    <location>
        <begin position="30"/>
        <end position="50"/>
    </location>
</feature>
<keyword evidence="6 10" id="KW-1133">Transmembrane helix</keyword>
<feature type="transmembrane region" description="Helical" evidence="10">
    <location>
        <begin position="62"/>
        <end position="82"/>
    </location>
</feature>
<evidence type="ECO:0000256" key="8">
    <source>
        <dbReference type="ARBA" id="ARBA00023170"/>
    </source>
</evidence>
<organism evidence="11 12">
    <name type="scientific">Aphis gossypii</name>
    <name type="common">Cotton aphid</name>
    <dbReference type="NCBI Taxonomy" id="80765"/>
    <lineage>
        <taxon>Eukaryota</taxon>
        <taxon>Metazoa</taxon>
        <taxon>Ecdysozoa</taxon>
        <taxon>Arthropoda</taxon>
        <taxon>Hexapoda</taxon>
        <taxon>Insecta</taxon>
        <taxon>Pterygota</taxon>
        <taxon>Neoptera</taxon>
        <taxon>Paraneoptera</taxon>
        <taxon>Hemiptera</taxon>
        <taxon>Sternorrhyncha</taxon>
        <taxon>Aphidomorpha</taxon>
        <taxon>Aphidoidea</taxon>
        <taxon>Aphididae</taxon>
        <taxon>Aphidini</taxon>
        <taxon>Aphis</taxon>
        <taxon>Aphis</taxon>
    </lineage>
</organism>
<keyword evidence="5 10" id="KW-0552">Olfaction</keyword>
<dbReference type="InterPro" id="IPR004117">
    <property type="entry name" value="7tm6_olfct_rcpt"/>
</dbReference>
<dbReference type="GO" id="GO:0007165">
    <property type="term" value="P:signal transduction"/>
    <property type="evidence" value="ECO:0007669"/>
    <property type="project" value="UniProtKB-KW"/>
</dbReference>
<dbReference type="Pfam" id="PF02949">
    <property type="entry name" value="7tm_6"/>
    <property type="match status" value="1"/>
</dbReference>
<evidence type="ECO:0000256" key="7">
    <source>
        <dbReference type="ARBA" id="ARBA00023136"/>
    </source>
</evidence>
<evidence type="ECO:0000256" key="5">
    <source>
        <dbReference type="ARBA" id="ARBA00022725"/>
    </source>
</evidence>
<evidence type="ECO:0000256" key="9">
    <source>
        <dbReference type="ARBA" id="ARBA00023224"/>
    </source>
</evidence>
<reference evidence="11" key="1">
    <citation type="submission" date="2022-02" db="EMBL/GenBank/DDBJ databases">
        <authorList>
            <person name="King R."/>
        </authorList>
    </citation>
    <scope>NUCLEOTIDE SEQUENCE</scope>
</reference>
<evidence type="ECO:0000313" key="11">
    <source>
        <dbReference type="EMBL" id="CAH1736782.1"/>
    </source>
</evidence>
<dbReference type="PANTHER" id="PTHR21137:SF35">
    <property type="entry name" value="ODORANT RECEPTOR 19A-RELATED"/>
    <property type="match status" value="1"/>
</dbReference>
<dbReference type="Proteomes" id="UP001154329">
    <property type="component" value="Chromosome 4"/>
</dbReference>
<feature type="transmembrane region" description="Helical" evidence="10">
    <location>
        <begin position="268"/>
        <end position="290"/>
    </location>
</feature>
<dbReference type="GO" id="GO:0005549">
    <property type="term" value="F:odorant binding"/>
    <property type="evidence" value="ECO:0007669"/>
    <property type="project" value="InterPro"/>
</dbReference>
<comment type="subcellular location">
    <subcellularLocation>
        <location evidence="1 10">Cell membrane</location>
        <topology evidence="1 10">Multi-pass membrane protein</topology>
    </subcellularLocation>
</comment>
<evidence type="ECO:0000256" key="4">
    <source>
        <dbReference type="ARBA" id="ARBA00022692"/>
    </source>
</evidence>
<keyword evidence="12" id="KW-1185">Reference proteome</keyword>
<evidence type="ECO:0000256" key="2">
    <source>
        <dbReference type="ARBA" id="ARBA00022475"/>
    </source>
</evidence>
<reference evidence="11" key="2">
    <citation type="submission" date="2022-10" db="EMBL/GenBank/DDBJ databases">
        <authorList>
            <consortium name="ENA_rothamsted_submissions"/>
            <consortium name="culmorum"/>
            <person name="King R."/>
        </authorList>
    </citation>
    <scope>NUCLEOTIDE SEQUENCE</scope>
</reference>
<keyword evidence="3 10" id="KW-0716">Sensory transduction</keyword>
<sequence length="375" mass="43421">MVHYMAEMFFKKAICSDDDLHGRDAMRMVFFTYGELAITLFFAVSTYLSIVHSTEDLSVRLYGVLCLIIQLLIFAFISFRSYHRSHFRDMYQRSRGMEISENSNRKIAAVIKHHLIMPNVFVVISALYKISSDRVHIGDPFTFPFMDVLPIETTSVAVYVCKYVVYALPVYLTQIEVCFLHVTYMYSTSIMKSHFQILEKQVEEAMVNKDEHKLMIAIKHHQELLKFFKEMKTVYEKPIFLIIVSCGLYIGLTSSLIIQVIQGFIHQILLGICIVSSLECALTIIIYCVYATNLYDLHDRILNALFQHQLLYSQNKSFKQLILIMMTRATIPLEFKAGSIFTVNMNLLVRILKFAYTVFNVLITSINHQLIKTAV</sequence>
<comment type="caution">
    <text evidence="10">Lacks conserved residue(s) required for the propagation of feature annotation.</text>
</comment>
<evidence type="ECO:0000256" key="3">
    <source>
        <dbReference type="ARBA" id="ARBA00022606"/>
    </source>
</evidence>
<proteinExistence type="inferred from homology"/>
<keyword evidence="7 10" id="KW-0472">Membrane</keyword>
<keyword evidence="9 10" id="KW-0807">Transducer</keyword>
<accession>A0A9P0JCR3</accession>
<dbReference type="GO" id="GO:0005886">
    <property type="term" value="C:plasma membrane"/>
    <property type="evidence" value="ECO:0007669"/>
    <property type="project" value="UniProtKB-SubCell"/>
</dbReference>
<keyword evidence="8 10" id="KW-0675">Receptor</keyword>
<dbReference type="EMBL" id="OU899037">
    <property type="protein sequence ID" value="CAH1736782.1"/>
    <property type="molecule type" value="Genomic_DNA"/>
</dbReference>
<evidence type="ECO:0000256" key="1">
    <source>
        <dbReference type="ARBA" id="ARBA00004651"/>
    </source>
</evidence>
<name>A0A9P0JCR3_APHGO</name>
<keyword evidence="2" id="KW-1003">Cell membrane</keyword>
<dbReference type="PANTHER" id="PTHR21137">
    <property type="entry name" value="ODORANT RECEPTOR"/>
    <property type="match status" value="1"/>
</dbReference>
<dbReference type="AlphaFoldDB" id="A0A9P0JCR3"/>
<evidence type="ECO:0000313" key="12">
    <source>
        <dbReference type="Proteomes" id="UP001154329"/>
    </source>
</evidence>
<dbReference type="GO" id="GO:0004984">
    <property type="term" value="F:olfactory receptor activity"/>
    <property type="evidence" value="ECO:0007669"/>
    <property type="project" value="InterPro"/>
</dbReference>
<keyword evidence="4 10" id="KW-0812">Transmembrane</keyword>
<gene>
    <name evidence="11" type="ORF">APHIGO_LOCUS10445</name>
</gene>
<evidence type="ECO:0000256" key="6">
    <source>
        <dbReference type="ARBA" id="ARBA00022989"/>
    </source>
</evidence>
<comment type="similarity">
    <text evidence="10">Belongs to the insect chemoreceptor superfamily. Heteromeric odorant receptor channel (TC 1.A.69) family.</text>
</comment>
<protein>
    <recommendedName>
        <fullName evidence="10">Odorant receptor</fullName>
    </recommendedName>
</protein>
<feature type="transmembrane region" description="Helical" evidence="10">
    <location>
        <begin position="239"/>
        <end position="262"/>
    </location>
</feature>
<evidence type="ECO:0000256" key="10">
    <source>
        <dbReference type="RuleBase" id="RU351113"/>
    </source>
</evidence>